<evidence type="ECO:0000256" key="5">
    <source>
        <dbReference type="ARBA" id="ARBA00023237"/>
    </source>
</evidence>
<dbReference type="Proteomes" id="UP000290848">
    <property type="component" value="Unassembled WGS sequence"/>
</dbReference>
<keyword evidence="4" id="KW-0472">Membrane</keyword>
<evidence type="ECO:0000256" key="3">
    <source>
        <dbReference type="ARBA" id="ARBA00022729"/>
    </source>
</evidence>
<dbReference type="GO" id="GO:0009279">
    <property type="term" value="C:cell outer membrane"/>
    <property type="evidence" value="ECO:0007669"/>
    <property type="project" value="UniProtKB-SubCell"/>
</dbReference>
<dbReference type="RefSeq" id="WP_128771048.1">
    <property type="nucleotide sequence ID" value="NZ_RXOC01000017.1"/>
</dbReference>
<keyword evidence="3" id="KW-0732">Signal</keyword>
<gene>
    <name evidence="8" type="ORF">EKH83_19005</name>
</gene>
<dbReference type="Gene3D" id="1.25.40.390">
    <property type="match status" value="1"/>
</dbReference>
<dbReference type="AlphaFoldDB" id="A0A4Q0M3L8"/>
<reference evidence="8 9" key="1">
    <citation type="submission" date="2018-12" db="EMBL/GenBank/DDBJ databases">
        <title>The Draft Genome Sequence of the Soil Bacterium Pedobacter tournemirensis R1.</title>
        <authorList>
            <person name="He J."/>
        </authorList>
    </citation>
    <scope>NUCLEOTIDE SEQUENCE [LARGE SCALE GENOMIC DNA]</scope>
    <source>
        <strain evidence="8 9">R1</strain>
    </source>
</reference>
<evidence type="ECO:0000313" key="8">
    <source>
        <dbReference type="EMBL" id="RXF67445.1"/>
    </source>
</evidence>
<dbReference type="Pfam" id="PF14322">
    <property type="entry name" value="SusD-like_3"/>
    <property type="match status" value="1"/>
</dbReference>
<proteinExistence type="inferred from homology"/>
<evidence type="ECO:0000259" key="7">
    <source>
        <dbReference type="Pfam" id="PF14322"/>
    </source>
</evidence>
<dbReference type="InterPro" id="IPR012944">
    <property type="entry name" value="SusD_RagB_dom"/>
</dbReference>
<evidence type="ECO:0000256" key="4">
    <source>
        <dbReference type="ARBA" id="ARBA00023136"/>
    </source>
</evidence>
<dbReference type="PROSITE" id="PS51257">
    <property type="entry name" value="PROKAR_LIPOPROTEIN"/>
    <property type="match status" value="1"/>
</dbReference>
<dbReference type="InterPro" id="IPR011990">
    <property type="entry name" value="TPR-like_helical_dom_sf"/>
</dbReference>
<dbReference type="Pfam" id="PF07980">
    <property type="entry name" value="SusD_RagB"/>
    <property type="match status" value="1"/>
</dbReference>
<dbReference type="SUPFAM" id="SSF48452">
    <property type="entry name" value="TPR-like"/>
    <property type="match status" value="1"/>
</dbReference>
<feature type="domain" description="SusD-like N-terminal" evidence="7">
    <location>
        <begin position="21"/>
        <end position="201"/>
    </location>
</feature>
<dbReference type="InterPro" id="IPR033985">
    <property type="entry name" value="SusD-like_N"/>
</dbReference>
<name>A0A4Q0M3L8_9SPHI</name>
<dbReference type="EMBL" id="RXOC01000017">
    <property type="protein sequence ID" value="RXF67445.1"/>
    <property type="molecule type" value="Genomic_DNA"/>
</dbReference>
<feature type="domain" description="RagB/SusD" evidence="6">
    <location>
        <begin position="327"/>
        <end position="637"/>
    </location>
</feature>
<protein>
    <submittedName>
        <fullName evidence="8">RagB/SusD family nutrient uptake outer membrane protein</fullName>
    </submittedName>
</protein>
<comment type="caution">
    <text evidence="8">The sequence shown here is derived from an EMBL/GenBank/DDBJ whole genome shotgun (WGS) entry which is preliminary data.</text>
</comment>
<evidence type="ECO:0000313" key="9">
    <source>
        <dbReference type="Proteomes" id="UP000290848"/>
    </source>
</evidence>
<evidence type="ECO:0000256" key="2">
    <source>
        <dbReference type="ARBA" id="ARBA00006275"/>
    </source>
</evidence>
<sequence length="637" mass="71990">MKKIYIVLGMLSLILSTSCKKYLDQVPTDRLSMEKIFETRESTRQYLASVYTYIPDEYNQRQLQEGEIFKTYGPWTAASDEAEYTWTFVLSHLWNNNTITATEGFIGRRWKSWYTGIHTATEFITYAPSCPELSETTKNQWIAEARALRAIYYFYLVRAYGPVPVIGDVISQDTPLGELQIPRSTSDECFDYIISELRRAVNEGLVEHVSQEGNPSSEGYGRIDRTVARAFIIEAMMFRASPLFNGGNQQFAGLTNQDGKKLFPTLSDAEKKARWKAAADEAASFIADYVPRFYDLQREYTNGVLDPYLSCRAATRGAYTKLSSYTELIFYRIGTSSGTMQYDRTPNHKGVNNDYKGGGALGATQEMVDAYFMANGQLPVTGYEADGKTPVINAASGYSETGRISSEYKDPVSGRVFAPSNSSRMYYNREPRFYADITFSGQKWLYDKDGAIFTDMTYSGNAGKLQGVNDFSKTGYVVRKSAPEGPRGTEDRVCILLRLAQVYLNYVEALNESDPSNPDILKYLNLIRERAGIPKYGTGANALPVPAGAQEMAKAIMAERRVELAFENTRFFDVRRWGTAEQNQNKAIYGMNVEADGDNFYKRTKVEDRVFDKRQYFFPIPQSEIDIDKALVQNPGY</sequence>
<comment type="similarity">
    <text evidence="2">Belongs to the SusD family.</text>
</comment>
<accession>A0A4Q0M3L8</accession>
<comment type="subcellular location">
    <subcellularLocation>
        <location evidence="1">Cell outer membrane</location>
    </subcellularLocation>
</comment>
<evidence type="ECO:0000256" key="1">
    <source>
        <dbReference type="ARBA" id="ARBA00004442"/>
    </source>
</evidence>
<evidence type="ECO:0000259" key="6">
    <source>
        <dbReference type="Pfam" id="PF07980"/>
    </source>
</evidence>
<organism evidence="8 9">
    <name type="scientific">Arcticibacter tournemirensis</name>
    <dbReference type="NCBI Taxonomy" id="699437"/>
    <lineage>
        <taxon>Bacteria</taxon>
        <taxon>Pseudomonadati</taxon>
        <taxon>Bacteroidota</taxon>
        <taxon>Sphingobacteriia</taxon>
        <taxon>Sphingobacteriales</taxon>
        <taxon>Sphingobacteriaceae</taxon>
        <taxon>Arcticibacter</taxon>
    </lineage>
</organism>
<keyword evidence="5" id="KW-0998">Cell outer membrane</keyword>